<protein>
    <recommendedName>
        <fullName evidence="4">ICE2-domain-containing protein</fullName>
    </recommendedName>
</protein>
<proteinExistence type="predicted"/>
<dbReference type="OMA" id="TTPDRSW"/>
<dbReference type="GO" id="GO:0048309">
    <property type="term" value="P:endoplasmic reticulum inheritance"/>
    <property type="evidence" value="ECO:0007669"/>
    <property type="project" value="TreeGrafter"/>
</dbReference>
<feature type="transmembrane region" description="Helical" evidence="1">
    <location>
        <begin position="7"/>
        <end position="29"/>
    </location>
</feature>
<sequence length="362" mass="40151">MPVLNAWFLWSAITNVARLSTALQILIFLPLTLATISNEAFLLLSLLLTLHALVHGTMSLVWGSHALSVLQVPMHPFLLLVCFNIFAEAPNPWLTGAAAWWGTLLTLSGPLFIAMEGLSSLLVVQKLGQHGRQLVARGDALQFALLIATAVAYVASAWWIVDSYPAAATSPLSSTLLGVAITAFLFLTIIGFVLRRTNIIESSGLAVFIAYNVWLCGFDQKAFTDPASSYAPLLPNILPHFQKLLNFIINTLPKPVLIALLYRLAILHLASRILPTIGADSWESEEGVDDTWSDRPTSTLTRILLTYRQSIFITVYSHLLLLDHSSQIWWRWMNIFFTLVIWSVELIVSSEDDVGGKEWKID</sequence>
<evidence type="ECO:0000313" key="2">
    <source>
        <dbReference type="EMBL" id="KJA29439.1"/>
    </source>
</evidence>
<dbReference type="GO" id="GO:0097038">
    <property type="term" value="C:perinuclear endoplasmic reticulum"/>
    <property type="evidence" value="ECO:0007669"/>
    <property type="project" value="TreeGrafter"/>
</dbReference>
<feature type="transmembrane region" description="Helical" evidence="1">
    <location>
        <begin position="41"/>
        <end position="62"/>
    </location>
</feature>
<dbReference type="Proteomes" id="UP000054270">
    <property type="component" value="Unassembled WGS sequence"/>
</dbReference>
<dbReference type="PANTHER" id="PTHR31726:SF2">
    <property type="entry name" value="PROTEIN ICE2"/>
    <property type="match status" value="1"/>
</dbReference>
<dbReference type="Pfam" id="PF08426">
    <property type="entry name" value="ICE2"/>
    <property type="match status" value="2"/>
</dbReference>
<evidence type="ECO:0000256" key="1">
    <source>
        <dbReference type="SAM" id="Phobius"/>
    </source>
</evidence>
<feature type="transmembrane region" description="Helical" evidence="1">
    <location>
        <begin position="173"/>
        <end position="194"/>
    </location>
</feature>
<feature type="transmembrane region" description="Helical" evidence="1">
    <location>
        <begin position="143"/>
        <end position="161"/>
    </location>
</feature>
<evidence type="ECO:0008006" key="4">
    <source>
        <dbReference type="Google" id="ProtNLM"/>
    </source>
</evidence>
<dbReference type="InterPro" id="IPR013635">
    <property type="entry name" value="Ice2"/>
</dbReference>
<feature type="transmembrane region" description="Helical" evidence="1">
    <location>
        <begin position="69"/>
        <end position="87"/>
    </location>
</feature>
<keyword evidence="1" id="KW-0472">Membrane</keyword>
<keyword evidence="3" id="KW-1185">Reference proteome</keyword>
<dbReference type="GO" id="GO:0005789">
    <property type="term" value="C:endoplasmic reticulum membrane"/>
    <property type="evidence" value="ECO:0007669"/>
    <property type="project" value="TreeGrafter"/>
</dbReference>
<keyword evidence="1" id="KW-1133">Transmembrane helix</keyword>
<feature type="transmembrane region" description="Helical" evidence="1">
    <location>
        <begin position="328"/>
        <end position="348"/>
    </location>
</feature>
<accession>A0A0D2PFA3</accession>
<name>A0A0D2PFA3_HYPSF</name>
<reference evidence="3" key="1">
    <citation type="submission" date="2014-04" db="EMBL/GenBank/DDBJ databases">
        <title>Evolutionary Origins and Diversification of the Mycorrhizal Mutualists.</title>
        <authorList>
            <consortium name="DOE Joint Genome Institute"/>
            <consortium name="Mycorrhizal Genomics Consortium"/>
            <person name="Kohler A."/>
            <person name="Kuo A."/>
            <person name="Nagy L.G."/>
            <person name="Floudas D."/>
            <person name="Copeland A."/>
            <person name="Barry K.W."/>
            <person name="Cichocki N."/>
            <person name="Veneault-Fourrey C."/>
            <person name="LaButti K."/>
            <person name="Lindquist E.A."/>
            <person name="Lipzen A."/>
            <person name="Lundell T."/>
            <person name="Morin E."/>
            <person name="Murat C."/>
            <person name="Riley R."/>
            <person name="Ohm R."/>
            <person name="Sun H."/>
            <person name="Tunlid A."/>
            <person name="Henrissat B."/>
            <person name="Grigoriev I.V."/>
            <person name="Hibbett D.S."/>
            <person name="Martin F."/>
        </authorList>
    </citation>
    <scope>NUCLEOTIDE SEQUENCE [LARGE SCALE GENOMIC DNA]</scope>
    <source>
        <strain evidence="3">FD-334 SS-4</strain>
    </source>
</reference>
<evidence type="ECO:0000313" key="3">
    <source>
        <dbReference type="Proteomes" id="UP000054270"/>
    </source>
</evidence>
<dbReference type="STRING" id="945553.A0A0D2PFA3"/>
<dbReference type="PANTHER" id="PTHR31726">
    <property type="entry name" value="PROTEIN ICE2"/>
    <property type="match status" value="1"/>
</dbReference>
<dbReference type="OrthoDB" id="5577218at2759"/>
<keyword evidence="1" id="KW-0812">Transmembrane</keyword>
<organism evidence="2 3">
    <name type="scientific">Hypholoma sublateritium (strain FD-334 SS-4)</name>
    <dbReference type="NCBI Taxonomy" id="945553"/>
    <lineage>
        <taxon>Eukaryota</taxon>
        <taxon>Fungi</taxon>
        <taxon>Dikarya</taxon>
        <taxon>Basidiomycota</taxon>
        <taxon>Agaricomycotina</taxon>
        <taxon>Agaricomycetes</taxon>
        <taxon>Agaricomycetidae</taxon>
        <taxon>Agaricales</taxon>
        <taxon>Agaricineae</taxon>
        <taxon>Strophariaceae</taxon>
        <taxon>Hypholoma</taxon>
    </lineage>
</organism>
<feature type="transmembrane region" description="Helical" evidence="1">
    <location>
        <begin position="99"/>
        <end position="123"/>
    </location>
</feature>
<dbReference type="AlphaFoldDB" id="A0A0D2PFA3"/>
<dbReference type="EMBL" id="KN817519">
    <property type="protein sequence ID" value="KJA29439.1"/>
    <property type="molecule type" value="Genomic_DNA"/>
</dbReference>
<dbReference type="GO" id="GO:0000921">
    <property type="term" value="P:septin ring assembly"/>
    <property type="evidence" value="ECO:0007669"/>
    <property type="project" value="TreeGrafter"/>
</dbReference>
<gene>
    <name evidence="2" type="ORF">HYPSUDRAFT_32898</name>
</gene>
<dbReference type="GO" id="GO:0032541">
    <property type="term" value="C:cortical endoplasmic reticulum"/>
    <property type="evidence" value="ECO:0007669"/>
    <property type="project" value="TreeGrafter"/>
</dbReference>